<name>A0AAD6M363_9ROSI</name>
<dbReference type="Gene3D" id="3.50.7.10">
    <property type="entry name" value="GroEL"/>
    <property type="match status" value="1"/>
</dbReference>
<sequence length="318" mass="34304">MSLLRSISKPLALPQQPLFSAMFWWEHRKSGLWRNHRTVKKLVVRAGPKKISFGKECREALQAGIDKLAVAVSLTSGPKLSHFLCNLSVFIDSDVSKPVICVYAGHNVVLSESNTLKQVASKMNDLAGDDTTTAIILACEMIETAMLAVAFGANPVSVKKGMDVPVKDLVKEKTMQLSVPLLIIAKDIPKQVLETLEVNTMRGLLNVAVVKCPGFGDRKKAALLQDIALMTGRSLLPTCCVIHAVLDSSGAHFLSGDFVLTLESVTSDQLSVARKVTITSNSTTIVADPSTKAEIQAIILQIRKDLAETDNAASSKTL</sequence>
<dbReference type="PRINTS" id="PR00304">
    <property type="entry name" value="TCOMPLEXTCP1"/>
</dbReference>
<dbReference type="PANTHER" id="PTHR45633">
    <property type="entry name" value="60 KDA HEAT SHOCK PROTEIN, MITOCHONDRIAL"/>
    <property type="match status" value="1"/>
</dbReference>
<dbReference type="GO" id="GO:0140662">
    <property type="term" value="F:ATP-dependent protein folding chaperone"/>
    <property type="evidence" value="ECO:0007669"/>
    <property type="project" value="InterPro"/>
</dbReference>
<keyword evidence="7" id="KW-1185">Reference proteome</keyword>
<proteinExistence type="inferred from homology"/>
<dbReference type="GO" id="GO:0042026">
    <property type="term" value="P:protein refolding"/>
    <property type="evidence" value="ECO:0007669"/>
    <property type="project" value="InterPro"/>
</dbReference>
<comment type="similarity">
    <text evidence="2">Belongs to the TCP-1 chaperonin family.</text>
</comment>
<comment type="caution">
    <text evidence="6">The sequence shown here is derived from an EMBL/GenBank/DDBJ whole genome shotgun (WGS) entry which is preliminary data.</text>
</comment>
<organism evidence="6 7">
    <name type="scientific">Populus alba x Populus x berolinensis</name>
    <dbReference type="NCBI Taxonomy" id="444605"/>
    <lineage>
        <taxon>Eukaryota</taxon>
        <taxon>Viridiplantae</taxon>
        <taxon>Streptophyta</taxon>
        <taxon>Embryophyta</taxon>
        <taxon>Tracheophyta</taxon>
        <taxon>Spermatophyta</taxon>
        <taxon>Magnoliopsida</taxon>
        <taxon>eudicotyledons</taxon>
        <taxon>Gunneridae</taxon>
        <taxon>Pentapetalae</taxon>
        <taxon>rosids</taxon>
        <taxon>fabids</taxon>
        <taxon>Malpighiales</taxon>
        <taxon>Salicaceae</taxon>
        <taxon>Saliceae</taxon>
        <taxon>Populus</taxon>
    </lineage>
</organism>
<gene>
    <name evidence="6" type="ORF">NC653_029820</name>
</gene>
<accession>A0AAD6M363</accession>
<dbReference type="Proteomes" id="UP001164929">
    <property type="component" value="Chromosome 12"/>
</dbReference>
<evidence type="ECO:0000256" key="5">
    <source>
        <dbReference type="ARBA" id="ARBA00023186"/>
    </source>
</evidence>
<evidence type="ECO:0000313" key="6">
    <source>
        <dbReference type="EMBL" id="KAJ6978034.1"/>
    </source>
</evidence>
<comment type="similarity">
    <text evidence="1">Belongs to the chaperonin (HSP60) family.</text>
</comment>
<protein>
    <submittedName>
        <fullName evidence="6">Uncharacterized protein</fullName>
    </submittedName>
</protein>
<dbReference type="Gene3D" id="1.10.560.10">
    <property type="entry name" value="GroEL-like equatorial domain"/>
    <property type="match status" value="1"/>
</dbReference>
<dbReference type="InterPro" id="IPR001844">
    <property type="entry name" value="Cpn60/GroEL"/>
</dbReference>
<dbReference type="EMBL" id="JAQIZT010000012">
    <property type="protein sequence ID" value="KAJ6978034.1"/>
    <property type="molecule type" value="Genomic_DNA"/>
</dbReference>
<dbReference type="SUPFAM" id="SSF48592">
    <property type="entry name" value="GroEL equatorial domain-like"/>
    <property type="match status" value="1"/>
</dbReference>
<evidence type="ECO:0000256" key="3">
    <source>
        <dbReference type="ARBA" id="ARBA00022741"/>
    </source>
</evidence>
<reference evidence="6" key="1">
    <citation type="journal article" date="2023" name="Mol. Ecol. Resour.">
        <title>Chromosome-level genome assembly of a triploid poplar Populus alba 'Berolinensis'.</title>
        <authorList>
            <person name="Chen S."/>
            <person name="Yu Y."/>
            <person name="Wang X."/>
            <person name="Wang S."/>
            <person name="Zhang T."/>
            <person name="Zhou Y."/>
            <person name="He R."/>
            <person name="Meng N."/>
            <person name="Wang Y."/>
            <person name="Liu W."/>
            <person name="Liu Z."/>
            <person name="Liu J."/>
            <person name="Guo Q."/>
            <person name="Huang H."/>
            <person name="Sederoff R.R."/>
            <person name="Wang G."/>
            <person name="Qu G."/>
            <person name="Chen S."/>
        </authorList>
    </citation>
    <scope>NUCLEOTIDE SEQUENCE</scope>
    <source>
        <strain evidence="6">SC-2020</strain>
    </source>
</reference>
<dbReference type="AlphaFoldDB" id="A0AAD6M363"/>
<evidence type="ECO:0000256" key="2">
    <source>
        <dbReference type="ARBA" id="ARBA00008020"/>
    </source>
</evidence>
<dbReference type="InterPro" id="IPR027413">
    <property type="entry name" value="GROEL-like_equatorial_sf"/>
</dbReference>
<dbReference type="InterPro" id="IPR027409">
    <property type="entry name" value="GroEL-like_apical_dom_sf"/>
</dbReference>
<evidence type="ECO:0000256" key="1">
    <source>
        <dbReference type="ARBA" id="ARBA00006607"/>
    </source>
</evidence>
<keyword evidence="3" id="KW-0547">Nucleotide-binding</keyword>
<keyword evidence="4" id="KW-0067">ATP-binding</keyword>
<dbReference type="GO" id="GO:0005524">
    <property type="term" value="F:ATP binding"/>
    <property type="evidence" value="ECO:0007669"/>
    <property type="project" value="UniProtKB-KW"/>
</dbReference>
<keyword evidence="5" id="KW-0143">Chaperone</keyword>
<evidence type="ECO:0000313" key="7">
    <source>
        <dbReference type="Proteomes" id="UP001164929"/>
    </source>
</evidence>
<dbReference type="InterPro" id="IPR017998">
    <property type="entry name" value="Chaperone_TCP-1"/>
</dbReference>
<dbReference type="SUPFAM" id="SSF52029">
    <property type="entry name" value="GroEL apical domain-like"/>
    <property type="match status" value="1"/>
</dbReference>
<evidence type="ECO:0000256" key="4">
    <source>
        <dbReference type="ARBA" id="ARBA00022840"/>
    </source>
</evidence>